<dbReference type="Gene3D" id="3.10.450.50">
    <property type="match status" value="1"/>
</dbReference>
<dbReference type="eggNOG" id="COG1595">
    <property type="taxonomic scope" value="Bacteria"/>
</dbReference>
<dbReference type="PANTHER" id="PTHR43133:SF65">
    <property type="entry name" value="ECF RNA POLYMERASE SIGMA FACTOR SIGG"/>
    <property type="match status" value="1"/>
</dbReference>
<dbReference type="InterPro" id="IPR013325">
    <property type="entry name" value="RNA_pol_sigma_r2"/>
</dbReference>
<dbReference type="Gene3D" id="1.10.10.10">
    <property type="entry name" value="Winged helix-like DNA-binding domain superfamily/Winged helix DNA-binding domain"/>
    <property type="match status" value="1"/>
</dbReference>
<evidence type="ECO:0000256" key="2">
    <source>
        <dbReference type="ARBA" id="ARBA00011344"/>
    </source>
</evidence>
<dbReference type="SUPFAM" id="SSF54427">
    <property type="entry name" value="NTF2-like"/>
    <property type="match status" value="1"/>
</dbReference>
<dbReference type="InterPro" id="IPR032710">
    <property type="entry name" value="NTF2-like_dom_sf"/>
</dbReference>
<dbReference type="HOGENOM" id="CLU_043648_0_0_11"/>
<keyword evidence="5" id="KW-0804">Transcription</keyword>
<feature type="domain" description="RNA polymerase sigma-70 region 2" evidence="6">
    <location>
        <begin position="14"/>
        <end position="81"/>
    </location>
</feature>
<dbReference type="GO" id="GO:0006352">
    <property type="term" value="P:DNA-templated transcription initiation"/>
    <property type="evidence" value="ECO:0007669"/>
    <property type="project" value="InterPro"/>
</dbReference>
<keyword evidence="10" id="KW-1185">Reference proteome</keyword>
<keyword evidence="4" id="KW-0731">Sigma factor</keyword>
<evidence type="ECO:0000256" key="5">
    <source>
        <dbReference type="ARBA" id="ARBA00023163"/>
    </source>
</evidence>
<organism evidence="9 10">
    <name type="scientific">Kribbella flavida (strain DSM 17836 / JCM 10339 / NBRC 14399)</name>
    <dbReference type="NCBI Taxonomy" id="479435"/>
    <lineage>
        <taxon>Bacteria</taxon>
        <taxon>Bacillati</taxon>
        <taxon>Actinomycetota</taxon>
        <taxon>Actinomycetes</taxon>
        <taxon>Propionibacteriales</taxon>
        <taxon>Kribbellaceae</taxon>
        <taxon>Kribbella</taxon>
    </lineage>
</organism>
<feature type="domain" description="RNA polymerase sigma factor 70 region 4 type 2" evidence="7">
    <location>
        <begin position="129"/>
        <end position="174"/>
    </location>
</feature>
<dbReference type="SUPFAM" id="SSF88659">
    <property type="entry name" value="Sigma3 and sigma4 domains of RNA polymerase sigma factors"/>
    <property type="match status" value="1"/>
</dbReference>
<dbReference type="AlphaFoldDB" id="D2PL26"/>
<dbReference type="InterPro" id="IPR039425">
    <property type="entry name" value="RNA_pol_sigma-70-like"/>
</dbReference>
<protein>
    <submittedName>
        <fullName evidence="9">RNA polymerase, sigma-24 subunit, ECF subfamily</fullName>
    </submittedName>
</protein>
<dbReference type="InterPro" id="IPR036388">
    <property type="entry name" value="WH-like_DNA-bd_sf"/>
</dbReference>
<dbReference type="GO" id="GO:0016987">
    <property type="term" value="F:sigma factor activity"/>
    <property type="evidence" value="ECO:0007669"/>
    <property type="project" value="UniProtKB-KW"/>
</dbReference>
<comment type="similarity">
    <text evidence="1">Belongs to the sigma-70 factor family. ECF subfamily.</text>
</comment>
<dbReference type="InterPro" id="IPR013249">
    <property type="entry name" value="RNA_pol_sigma70_r4_t2"/>
</dbReference>
<dbReference type="InterPro" id="IPR014284">
    <property type="entry name" value="RNA_pol_sigma-70_dom"/>
</dbReference>
<dbReference type="OrthoDB" id="9780326at2"/>
<evidence type="ECO:0000259" key="7">
    <source>
        <dbReference type="Pfam" id="PF08281"/>
    </source>
</evidence>
<dbReference type="Pfam" id="PF04542">
    <property type="entry name" value="Sigma70_r2"/>
    <property type="match status" value="1"/>
</dbReference>
<evidence type="ECO:0000259" key="8">
    <source>
        <dbReference type="Pfam" id="PF12680"/>
    </source>
</evidence>
<dbReference type="GO" id="GO:0003677">
    <property type="term" value="F:DNA binding"/>
    <property type="evidence" value="ECO:0007669"/>
    <property type="project" value="InterPro"/>
</dbReference>
<evidence type="ECO:0000256" key="4">
    <source>
        <dbReference type="ARBA" id="ARBA00023082"/>
    </source>
</evidence>
<dbReference type="SUPFAM" id="SSF88946">
    <property type="entry name" value="Sigma2 domain of RNA polymerase sigma factors"/>
    <property type="match status" value="1"/>
</dbReference>
<reference evidence="9 10" key="2">
    <citation type="journal article" date="2010" name="Stand. Genomic Sci.">
        <title>Complete genome sequence of Kribbella flavida type strain (IFO 14399).</title>
        <authorList>
            <person name="Pukall R."/>
            <person name="Lapidus A."/>
            <person name="Glavina Del Rio T."/>
            <person name="Copeland A."/>
            <person name="Tice H."/>
            <person name="Cheng J.-F."/>
            <person name="Lucas S."/>
            <person name="Chen F."/>
            <person name="Nolan M."/>
            <person name="LaButti K."/>
            <person name="Pati A."/>
            <person name="Ivanova N."/>
            <person name="Mavrommatis K."/>
            <person name="Mikhailova N."/>
            <person name="Pitluck S."/>
            <person name="Bruce D."/>
            <person name="Goodwin L."/>
            <person name="Land M."/>
            <person name="Hauser L."/>
            <person name="Chang Y.-J."/>
            <person name="Jeffries C.D."/>
            <person name="Chen A."/>
            <person name="Palaniappan K."/>
            <person name="Chain P."/>
            <person name="Rohde M."/>
            <person name="Goeker M."/>
            <person name="Bristow J."/>
            <person name="Eisen J.A."/>
            <person name="Markowitz V."/>
            <person name="Hugenholtz P."/>
            <person name="Kyrpides N.C."/>
            <person name="Klenk H.-P."/>
            <person name="Brettin T."/>
        </authorList>
    </citation>
    <scope>NUCLEOTIDE SEQUENCE [LARGE SCALE GENOMIC DNA]</scope>
    <source>
        <strain evidence="10">DSM 17836 / JCM 10339 / NBRC 14399</strain>
    </source>
</reference>
<dbReference type="PANTHER" id="PTHR43133">
    <property type="entry name" value="RNA POLYMERASE ECF-TYPE SIGMA FACTO"/>
    <property type="match status" value="1"/>
</dbReference>
<dbReference type="Proteomes" id="UP000007967">
    <property type="component" value="Chromosome"/>
</dbReference>
<proteinExistence type="inferred from homology"/>
<dbReference type="InterPro" id="IPR013324">
    <property type="entry name" value="RNA_pol_sigma_r3/r4-like"/>
</dbReference>
<gene>
    <name evidence="9" type="ordered locus">Kfla_5267</name>
</gene>
<dbReference type="NCBIfam" id="NF006089">
    <property type="entry name" value="PRK08241.1"/>
    <property type="match status" value="1"/>
</dbReference>
<evidence type="ECO:0000256" key="1">
    <source>
        <dbReference type="ARBA" id="ARBA00010641"/>
    </source>
</evidence>
<dbReference type="NCBIfam" id="TIGR02937">
    <property type="entry name" value="sigma70-ECF"/>
    <property type="match status" value="1"/>
</dbReference>
<dbReference type="Pfam" id="PF08281">
    <property type="entry name" value="Sigma70_r4_2"/>
    <property type="match status" value="1"/>
</dbReference>
<evidence type="ECO:0000313" key="10">
    <source>
        <dbReference type="Proteomes" id="UP000007967"/>
    </source>
</evidence>
<feature type="domain" description="SnoaL-like" evidence="8">
    <location>
        <begin position="197"/>
        <end position="262"/>
    </location>
</feature>
<dbReference type="Pfam" id="PF12680">
    <property type="entry name" value="SnoaL_2"/>
    <property type="match status" value="1"/>
</dbReference>
<keyword evidence="3" id="KW-0805">Transcription regulation</keyword>
<comment type="subunit">
    <text evidence="2">Interacts transiently with the RNA polymerase catalytic core formed by RpoA, RpoB, RpoC and RpoZ (2 alpha, 1 beta, 1 beta' and 1 omega subunit) to form the RNA polymerase holoenzyme that can initiate transcription.</text>
</comment>
<dbReference type="KEGG" id="kfl:Kfla_5267"/>
<dbReference type="STRING" id="479435.Kfla_5267"/>
<dbReference type="RefSeq" id="WP_012922835.1">
    <property type="nucleotide sequence ID" value="NC_013729.1"/>
</dbReference>
<accession>D2PL26</accession>
<evidence type="ECO:0000313" key="9">
    <source>
        <dbReference type="EMBL" id="ADB34281.1"/>
    </source>
</evidence>
<evidence type="ECO:0000256" key="3">
    <source>
        <dbReference type="ARBA" id="ARBA00023015"/>
    </source>
</evidence>
<dbReference type="InterPro" id="IPR007627">
    <property type="entry name" value="RNA_pol_sigma70_r2"/>
</dbReference>
<evidence type="ECO:0000259" key="6">
    <source>
        <dbReference type="Pfam" id="PF04542"/>
    </source>
</evidence>
<dbReference type="EMBL" id="CP001736">
    <property type="protein sequence ID" value="ADB34281.1"/>
    <property type="molecule type" value="Genomic_DNA"/>
</dbReference>
<name>D2PL26_KRIFD</name>
<dbReference type="InterPro" id="IPR037401">
    <property type="entry name" value="SnoaL-like"/>
</dbReference>
<sequence>MTPQTMADEDFVRLVAPYRAELLAHCRRLLHDPADAEDQLQETLLRAWRSYGDFQGRSSLRTWLYRIATNVCLTALDRSGRVPQPVGLPTDTDQQPVNPLLAPPRLTVDPADLMDTREDSRRAMLVAWTHLSAQQRAVLVLADVMSWPAADIADLLGTSSAAVYSMLRRARRSLAEGRTTDTAGGPPAEVQPRLLDAYALAFENGDTDSLLNLLTEDAVYEQHPGSTRLAGRAGILRFLAYCPAFGQSRLVPVTIDDLPGFAVYRVAPDGAYRAHNLDVLTTDRSGFRHIEVIDDRTLFQPLGLPLTLPDDRIRPRGGRG</sequence>
<reference evidence="10" key="1">
    <citation type="submission" date="2009-09" db="EMBL/GenBank/DDBJ databases">
        <title>The complete genome of Kribbella flavida DSM 17836.</title>
        <authorList>
            <consortium name="US DOE Joint Genome Institute (JGI-PGF)"/>
            <person name="Lucas S."/>
            <person name="Copeland A."/>
            <person name="Lapidus A."/>
            <person name="Glavina del Rio T."/>
            <person name="Dalin E."/>
            <person name="Tice H."/>
            <person name="Bruce D."/>
            <person name="Goodwin L."/>
            <person name="Pitluck S."/>
            <person name="Kyrpides N."/>
            <person name="Mavromatis K."/>
            <person name="Ivanova N."/>
            <person name="Saunders E."/>
            <person name="Brettin T."/>
            <person name="Detter J.C."/>
            <person name="Han C."/>
            <person name="Larimer F."/>
            <person name="Land M."/>
            <person name="Hauser L."/>
            <person name="Markowitz V."/>
            <person name="Cheng J.-F."/>
            <person name="Hugenholtz P."/>
            <person name="Woyke T."/>
            <person name="Wu D."/>
            <person name="Pukall R."/>
            <person name="Klenk H.-P."/>
            <person name="Eisen J.A."/>
        </authorList>
    </citation>
    <scope>NUCLEOTIDE SEQUENCE [LARGE SCALE GENOMIC DNA]</scope>
    <source>
        <strain evidence="10">DSM 17836 / JCM 10339 / NBRC 14399</strain>
    </source>
</reference>
<dbReference type="Gene3D" id="1.10.1740.10">
    <property type="match status" value="1"/>
</dbReference>